<dbReference type="CDD" id="cd01949">
    <property type="entry name" value="GGDEF"/>
    <property type="match status" value="1"/>
</dbReference>
<evidence type="ECO:0000259" key="2">
    <source>
        <dbReference type="PROSITE" id="PS50887"/>
    </source>
</evidence>
<dbReference type="Pfam" id="PF00563">
    <property type="entry name" value="EAL"/>
    <property type="match status" value="1"/>
</dbReference>
<dbReference type="PANTHER" id="PTHR33121">
    <property type="entry name" value="CYCLIC DI-GMP PHOSPHODIESTERASE PDEF"/>
    <property type="match status" value="1"/>
</dbReference>
<dbReference type="InterPro" id="IPR050706">
    <property type="entry name" value="Cyclic-di-GMP_PDE-like"/>
</dbReference>
<feature type="domain" description="EAL" evidence="1">
    <location>
        <begin position="446"/>
        <end position="699"/>
    </location>
</feature>
<dbReference type="NCBIfam" id="TIGR00254">
    <property type="entry name" value="GGDEF"/>
    <property type="match status" value="1"/>
</dbReference>
<dbReference type="RefSeq" id="WP_186878981.1">
    <property type="nucleotide sequence ID" value="NZ_JACOPN010000007.1"/>
</dbReference>
<dbReference type="PANTHER" id="PTHR33121:SF70">
    <property type="entry name" value="SIGNALING PROTEIN YKOW"/>
    <property type="match status" value="1"/>
</dbReference>
<dbReference type="InterPro" id="IPR029016">
    <property type="entry name" value="GAF-like_dom_sf"/>
</dbReference>
<dbReference type="InterPro" id="IPR035919">
    <property type="entry name" value="EAL_sf"/>
</dbReference>
<reference evidence="3" key="1">
    <citation type="submission" date="2020-08" db="EMBL/GenBank/DDBJ databases">
        <title>Genome public.</title>
        <authorList>
            <person name="Liu C."/>
            <person name="Sun Q."/>
        </authorList>
    </citation>
    <scope>NUCLEOTIDE SEQUENCE</scope>
    <source>
        <strain evidence="3">BX5</strain>
    </source>
</reference>
<sequence length="704" mass="79928">MELYDVLDQIDQVIYLSDLDTCEVIFVNRCGKKQYGPVTPGVKCYEYLQGVDAPCAFCTNQRLREDPDHRYTWHRKLPGIGHLLLHDSIVTVNGRPCRMELAVNVTRYAHIFEAELSLATEQKLVECIDKLVLSDDFDAAMDQVLEIIRQQYQAARAYVFRIDWDKGTATNTYEVCAPGVTSEIQNLQAVPLENMREWLEVLKERKGKLMTIHSIEALKDIPGRQEEYACLSAQGIQAVAEVPIFCKDKLYGFLGVDDPQGGMESTELLTHIAYFISDEVQKRELHARLLANSYTDTLTGLPNRLSYDETIDSLQGRELPTGVGYLDINGLKWVNDHLGHAYGNQVILKACQVMCRFFPKKQIYRVSGDEFVIICSDMGYRPFWSACRAMEKELKNSQEGLATFGYAWGSETEDLNELLHKAEQVMYAQRRKYAMRGDSSPRRPGRPEYLDGLLREFRQSKFVVYLQPLYGVEQGAVIGAEALVRRIGEDGSVCAPFEFVHMMEEENLISVVDYEMLEQSCRLLRDVGQRWPGFQLACNMSRNTLAELDYLDRIDDILTRTGVDHSQLIFEVTESSRGLQLESIEDRLNALKARGIAVAVDDMGTECSCLEMLYLPQLDLVKIDRSLISKADHGPREQAVIGSLIDLCHKLGLGCVAEGIETKEQGQLLKSLGCDRLQGYYFGRPMPPEEFFSRFGPGMQEHRI</sequence>
<dbReference type="Proteomes" id="UP000602260">
    <property type="component" value="Unassembled WGS sequence"/>
</dbReference>
<dbReference type="Pfam" id="PF00990">
    <property type="entry name" value="GGDEF"/>
    <property type="match status" value="1"/>
</dbReference>
<dbReference type="InterPro" id="IPR029787">
    <property type="entry name" value="Nucleotide_cyclase"/>
</dbReference>
<gene>
    <name evidence="3" type="ORF">H8S55_10800</name>
</gene>
<dbReference type="SMART" id="SM00052">
    <property type="entry name" value="EAL"/>
    <property type="match status" value="1"/>
</dbReference>
<dbReference type="Gene3D" id="3.30.450.40">
    <property type="match status" value="1"/>
</dbReference>
<evidence type="ECO:0000259" key="1">
    <source>
        <dbReference type="PROSITE" id="PS50883"/>
    </source>
</evidence>
<feature type="domain" description="GGDEF" evidence="2">
    <location>
        <begin position="319"/>
        <end position="446"/>
    </location>
</feature>
<dbReference type="InterPro" id="IPR003018">
    <property type="entry name" value="GAF"/>
</dbReference>
<dbReference type="Pfam" id="PF01590">
    <property type="entry name" value="GAF"/>
    <property type="match status" value="1"/>
</dbReference>
<organism evidence="3 4">
    <name type="scientific">Flintibacter faecis</name>
    <dbReference type="NCBI Taxonomy" id="2763047"/>
    <lineage>
        <taxon>Bacteria</taxon>
        <taxon>Bacillati</taxon>
        <taxon>Bacillota</taxon>
        <taxon>Clostridia</taxon>
        <taxon>Eubacteriales</taxon>
        <taxon>Flintibacter</taxon>
    </lineage>
</organism>
<dbReference type="GO" id="GO:0071111">
    <property type="term" value="F:cyclic-guanylate-specific phosphodiesterase activity"/>
    <property type="evidence" value="ECO:0007669"/>
    <property type="project" value="InterPro"/>
</dbReference>
<evidence type="ECO:0000313" key="3">
    <source>
        <dbReference type="EMBL" id="MBC5717808.1"/>
    </source>
</evidence>
<keyword evidence="4" id="KW-1185">Reference proteome</keyword>
<dbReference type="SUPFAM" id="SSF55073">
    <property type="entry name" value="Nucleotide cyclase"/>
    <property type="match status" value="1"/>
</dbReference>
<dbReference type="SUPFAM" id="SSF55781">
    <property type="entry name" value="GAF domain-like"/>
    <property type="match status" value="1"/>
</dbReference>
<dbReference type="EMBL" id="JACOPN010000007">
    <property type="protein sequence ID" value="MBC5717808.1"/>
    <property type="molecule type" value="Genomic_DNA"/>
</dbReference>
<dbReference type="InterPro" id="IPR000160">
    <property type="entry name" value="GGDEF_dom"/>
</dbReference>
<dbReference type="PROSITE" id="PS50883">
    <property type="entry name" value="EAL"/>
    <property type="match status" value="1"/>
</dbReference>
<dbReference type="InterPro" id="IPR043128">
    <property type="entry name" value="Rev_trsase/Diguanyl_cyclase"/>
</dbReference>
<name>A0A8J6IZU7_9FIRM</name>
<dbReference type="Gene3D" id="3.20.20.450">
    <property type="entry name" value="EAL domain"/>
    <property type="match status" value="1"/>
</dbReference>
<dbReference type="CDD" id="cd01948">
    <property type="entry name" value="EAL"/>
    <property type="match status" value="1"/>
</dbReference>
<dbReference type="SMART" id="SM00267">
    <property type="entry name" value="GGDEF"/>
    <property type="match status" value="1"/>
</dbReference>
<dbReference type="SUPFAM" id="SSF141868">
    <property type="entry name" value="EAL domain-like"/>
    <property type="match status" value="1"/>
</dbReference>
<dbReference type="Gene3D" id="3.30.70.270">
    <property type="match status" value="1"/>
</dbReference>
<accession>A0A8J6IZU7</accession>
<protein>
    <submittedName>
        <fullName evidence="3">GGDEF domain-containing protein</fullName>
    </submittedName>
</protein>
<evidence type="ECO:0000313" key="4">
    <source>
        <dbReference type="Proteomes" id="UP000602260"/>
    </source>
</evidence>
<dbReference type="InterPro" id="IPR001633">
    <property type="entry name" value="EAL_dom"/>
</dbReference>
<dbReference type="PROSITE" id="PS50887">
    <property type="entry name" value="GGDEF"/>
    <property type="match status" value="1"/>
</dbReference>
<proteinExistence type="predicted"/>
<comment type="caution">
    <text evidence="3">The sequence shown here is derived from an EMBL/GenBank/DDBJ whole genome shotgun (WGS) entry which is preliminary data.</text>
</comment>
<dbReference type="AlphaFoldDB" id="A0A8J6IZU7"/>